<name>A0A402D6F0_9BACT</name>
<protein>
    <submittedName>
        <fullName evidence="1">Uncharacterized protein</fullName>
    </submittedName>
</protein>
<accession>A0A402D6F0</accession>
<dbReference type="AlphaFoldDB" id="A0A402D6F0"/>
<sequence>MNRVTPKTPRDEIVALIRRDGYVLMEDALTSSQVATLSIAYDAQLARTPLAPGATRVETPRILERDPAFETLMDLPTTFPIARAVIGADIELASGGELDHKLPRTPAYISWHNDFQWMTDIPYPRQNFWLRCTYFLSDVREDTGPFTLLPGTHRNDRACPPEMNEANGQPKFIPGQIGVTGPAGSCLINNTEIWHTNSPLTGDLPRRLIMILYKHAWMKQWEQGYEITPEFADRQTDPVRRQLTGGVAWHQDRSHFPAAEI</sequence>
<dbReference type="Gene3D" id="2.60.120.620">
    <property type="entry name" value="q2cbj1_9rhob like domain"/>
    <property type="match status" value="1"/>
</dbReference>
<dbReference type="GO" id="GO:0016706">
    <property type="term" value="F:2-oxoglutarate-dependent dioxygenase activity"/>
    <property type="evidence" value="ECO:0007669"/>
    <property type="project" value="UniProtKB-ARBA"/>
</dbReference>
<dbReference type="InterPro" id="IPR008775">
    <property type="entry name" value="Phytyl_CoA_dOase-like"/>
</dbReference>
<dbReference type="RefSeq" id="WP_165864663.1">
    <property type="nucleotide sequence ID" value="NZ_AP025739.1"/>
</dbReference>
<proteinExistence type="predicted"/>
<dbReference type="SUPFAM" id="SSF51197">
    <property type="entry name" value="Clavaminate synthase-like"/>
    <property type="match status" value="1"/>
</dbReference>
<evidence type="ECO:0000313" key="1">
    <source>
        <dbReference type="EMBL" id="BDI32014.1"/>
    </source>
</evidence>
<dbReference type="Pfam" id="PF05721">
    <property type="entry name" value="PhyH"/>
    <property type="match status" value="1"/>
</dbReference>
<reference evidence="1 2" key="1">
    <citation type="journal article" date="2019" name="Int. J. Syst. Evol. Microbiol.">
        <title>Capsulimonas corticalis gen. nov., sp. nov., an aerobic capsulated bacterium, of a novel bacterial order, Capsulimonadales ord. nov., of the class Armatimonadia of the phylum Armatimonadetes.</title>
        <authorList>
            <person name="Li J."/>
            <person name="Kudo C."/>
            <person name="Tonouchi A."/>
        </authorList>
    </citation>
    <scope>NUCLEOTIDE SEQUENCE [LARGE SCALE GENOMIC DNA]</scope>
    <source>
        <strain evidence="1 2">AX-7</strain>
    </source>
</reference>
<evidence type="ECO:0000313" key="2">
    <source>
        <dbReference type="Proteomes" id="UP000287394"/>
    </source>
</evidence>
<dbReference type="Proteomes" id="UP000287394">
    <property type="component" value="Chromosome"/>
</dbReference>
<gene>
    <name evidence="1" type="ORF">CCAX7_40650</name>
</gene>
<dbReference type="KEGG" id="ccot:CCAX7_40650"/>
<keyword evidence="2" id="KW-1185">Reference proteome</keyword>
<dbReference type="EMBL" id="AP025739">
    <property type="protein sequence ID" value="BDI32014.1"/>
    <property type="molecule type" value="Genomic_DNA"/>
</dbReference>
<organism evidence="1 2">
    <name type="scientific">Capsulimonas corticalis</name>
    <dbReference type="NCBI Taxonomy" id="2219043"/>
    <lineage>
        <taxon>Bacteria</taxon>
        <taxon>Bacillati</taxon>
        <taxon>Armatimonadota</taxon>
        <taxon>Armatimonadia</taxon>
        <taxon>Capsulimonadales</taxon>
        <taxon>Capsulimonadaceae</taxon>
        <taxon>Capsulimonas</taxon>
    </lineage>
</organism>